<evidence type="ECO:0000313" key="3">
    <source>
        <dbReference type="EMBL" id="KAA5822426.1"/>
    </source>
</evidence>
<feature type="domain" description="Glycosyltransferase subfamily 4-like N-terminal" evidence="2">
    <location>
        <begin position="13"/>
        <end position="161"/>
    </location>
</feature>
<protein>
    <submittedName>
        <fullName evidence="3">Glycosyltransferase</fullName>
    </submittedName>
</protein>
<dbReference type="InterPro" id="IPR028098">
    <property type="entry name" value="Glyco_trans_4-like_N"/>
</dbReference>
<evidence type="ECO:0000313" key="6">
    <source>
        <dbReference type="Proteomes" id="UP000322315"/>
    </source>
</evidence>
<reference evidence="3 6" key="1">
    <citation type="journal article" date="2015" name="Int. J. Syst. Evol. Microbiol.">
        <title>Algibacter amylolyticus sp. nov., isolated from intertidal sediment.</title>
        <authorList>
            <person name="Zhang D.C."/>
            <person name="Wu J."/>
            <person name="Neuner K."/>
            <person name="Yao J."/>
            <person name="Margesin R."/>
        </authorList>
    </citation>
    <scope>NUCLEOTIDE SEQUENCE [LARGE SCALE GENOMIC DNA]</scope>
    <source>
        <strain evidence="3 6">RU-4-M-4</strain>
    </source>
</reference>
<dbReference type="AlphaFoldDB" id="A0A5M7AYF8"/>
<evidence type="ECO:0000313" key="5">
    <source>
        <dbReference type="Proteomes" id="UP000315145"/>
    </source>
</evidence>
<keyword evidence="5" id="KW-1185">Reference proteome</keyword>
<dbReference type="Proteomes" id="UP000322315">
    <property type="component" value="Unassembled WGS sequence"/>
</dbReference>
<dbReference type="Pfam" id="PF00534">
    <property type="entry name" value="Glycos_transf_1"/>
    <property type="match status" value="1"/>
</dbReference>
<sequence>MRVLQLIDSLQTGGSERVAVNVANALASEIEYSGLCVTRKEGLLKEEVLKTVNYLFVDKKHVIDIKSIRQLSAFVKLRKIQIIHAHSSSFFLATIIKFLNRNVKVIWHDHYGNSEFLNERNASVLKWCSKHFSHVFSVNQDLQVWAKQNLKVESVSYLPNFATLNINLKETRLKGEAGKRVVCLANLRVQKDHFTLIKAFAIVVNKYPNWTLHCIGKDFNDDYSNEVKNKIKELNLESSIYFYDAKPDIYNILTQCEIGVLSSKSEGLPISLLEYGLSNLAVITTRVGECETVINHNVNGLLIEPSSSSELAKAIMIYIENKELRHAFKNQFTQHVEENYSIKSQIKTIINTYKSLLK</sequence>
<proteinExistence type="predicted"/>
<gene>
    <name evidence="3" type="ORF">F2B50_14875</name>
    <name evidence="4" type="ORF">FPF71_14875</name>
</gene>
<dbReference type="InterPro" id="IPR001296">
    <property type="entry name" value="Glyco_trans_1"/>
</dbReference>
<dbReference type="Gene3D" id="3.40.50.2000">
    <property type="entry name" value="Glycogen Phosphorylase B"/>
    <property type="match status" value="2"/>
</dbReference>
<dbReference type="OrthoDB" id="823685at2"/>
<dbReference type="GO" id="GO:0016757">
    <property type="term" value="F:glycosyltransferase activity"/>
    <property type="evidence" value="ECO:0007669"/>
    <property type="project" value="InterPro"/>
</dbReference>
<dbReference type="Proteomes" id="UP000315145">
    <property type="component" value="Unassembled WGS sequence"/>
</dbReference>
<reference evidence="3" key="3">
    <citation type="submission" date="2019-09" db="EMBL/GenBank/DDBJ databases">
        <authorList>
            <person name="Zhang D.-C."/>
        </authorList>
    </citation>
    <scope>NUCLEOTIDE SEQUENCE</scope>
    <source>
        <strain evidence="3">RU-4-M-4</strain>
    </source>
</reference>
<dbReference type="Pfam" id="PF13439">
    <property type="entry name" value="Glyco_transf_4"/>
    <property type="match status" value="1"/>
</dbReference>
<organism evidence="3 6">
    <name type="scientific">Algibacter amylolyticus</name>
    <dbReference type="NCBI Taxonomy" id="1608400"/>
    <lineage>
        <taxon>Bacteria</taxon>
        <taxon>Pseudomonadati</taxon>
        <taxon>Bacteroidota</taxon>
        <taxon>Flavobacteriia</taxon>
        <taxon>Flavobacteriales</taxon>
        <taxon>Flavobacteriaceae</taxon>
        <taxon>Algibacter</taxon>
    </lineage>
</organism>
<dbReference type="SUPFAM" id="SSF53756">
    <property type="entry name" value="UDP-Glycosyltransferase/glycogen phosphorylase"/>
    <property type="match status" value="1"/>
</dbReference>
<dbReference type="RefSeq" id="WP_144117690.1">
    <property type="nucleotide sequence ID" value="NZ_JACHGE010000007.1"/>
</dbReference>
<dbReference type="EMBL" id="VMBF01000009">
    <property type="protein sequence ID" value="TSJ73576.1"/>
    <property type="molecule type" value="Genomic_DNA"/>
</dbReference>
<evidence type="ECO:0000259" key="2">
    <source>
        <dbReference type="Pfam" id="PF13439"/>
    </source>
</evidence>
<dbReference type="PANTHER" id="PTHR12526">
    <property type="entry name" value="GLYCOSYLTRANSFERASE"/>
    <property type="match status" value="1"/>
</dbReference>
<reference evidence="4 5" key="2">
    <citation type="submission" date="2019-07" db="EMBL/GenBank/DDBJ databases">
        <title>Algibacter marinivivus sp. nov., isolated from the surface of a marine red alga.</title>
        <authorList>
            <person name="Zhong X."/>
            <person name="Xu W."/>
            <person name="Zhang Y."/>
            <person name="Zhang Q."/>
            <person name="Du Z."/>
        </authorList>
    </citation>
    <scope>NUCLEOTIDE SEQUENCE [LARGE SCALE GENOMIC DNA]</scope>
    <source>
        <strain evidence="4 5">RU-4-M-4</strain>
    </source>
</reference>
<accession>A0A5M7AYF8</accession>
<keyword evidence="3" id="KW-0808">Transferase</keyword>
<evidence type="ECO:0000313" key="4">
    <source>
        <dbReference type="EMBL" id="TSJ73576.1"/>
    </source>
</evidence>
<dbReference type="EMBL" id="VWRS01000009">
    <property type="protein sequence ID" value="KAA5822426.1"/>
    <property type="molecule type" value="Genomic_DNA"/>
</dbReference>
<evidence type="ECO:0000259" key="1">
    <source>
        <dbReference type="Pfam" id="PF00534"/>
    </source>
</evidence>
<name>A0A5M7AYF8_9FLAO</name>
<comment type="caution">
    <text evidence="3">The sequence shown here is derived from an EMBL/GenBank/DDBJ whole genome shotgun (WGS) entry which is preliminary data.</text>
</comment>
<dbReference type="CDD" id="cd03811">
    <property type="entry name" value="GT4_GT28_WabH-like"/>
    <property type="match status" value="1"/>
</dbReference>
<feature type="domain" description="Glycosyl transferase family 1" evidence="1">
    <location>
        <begin position="173"/>
        <end position="331"/>
    </location>
</feature>
<dbReference type="PANTHER" id="PTHR12526:SF630">
    <property type="entry name" value="GLYCOSYLTRANSFERASE"/>
    <property type="match status" value="1"/>
</dbReference>